<proteinExistence type="predicted"/>
<feature type="signal peptide" evidence="2">
    <location>
        <begin position="1"/>
        <end position="26"/>
    </location>
</feature>
<dbReference type="RefSeq" id="WP_096254860.1">
    <property type="nucleotide sequence ID" value="NZ_BMKX01000001.1"/>
</dbReference>
<dbReference type="Proteomes" id="UP000606115">
    <property type="component" value="Unassembled WGS sequence"/>
</dbReference>
<comment type="caution">
    <text evidence="3">The sequence shown here is derived from an EMBL/GenBank/DDBJ whole genome shotgun (WGS) entry which is preliminary data.</text>
</comment>
<evidence type="ECO:0000256" key="1">
    <source>
        <dbReference type="SAM" id="MobiDB-lite"/>
    </source>
</evidence>
<dbReference type="GeneID" id="303302719"/>
<dbReference type="PROSITE" id="PS51257">
    <property type="entry name" value="PROKAR_LIPOPROTEIN"/>
    <property type="match status" value="1"/>
</dbReference>
<keyword evidence="2" id="KW-0732">Signal</keyword>
<name>A0ABQ2D6D7_9MICC</name>
<keyword evidence="4" id="KW-1185">Reference proteome</keyword>
<accession>A0ABQ2D6D7</accession>
<dbReference type="InterPro" id="IPR011048">
    <property type="entry name" value="Haem_d1_sf"/>
</dbReference>
<dbReference type="EMBL" id="BMKX01000001">
    <property type="protein sequence ID" value="GGJ47785.1"/>
    <property type="molecule type" value="Genomic_DNA"/>
</dbReference>
<evidence type="ECO:0000256" key="2">
    <source>
        <dbReference type="SAM" id="SignalP"/>
    </source>
</evidence>
<protein>
    <recommendedName>
        <fullName evidence="5">ABC transporter</fullName>
    </recommendedName>
</protein>
<organism evidence="3 4">
    <name type="scientific">Glutamicibacter ardleyensis</name>
    <dbReference type="NCBI Taxonomy" id="225894"/>
    <lineage>
        <taxon>Bacteria</taxon>
        <taxon>Bacillati</taxon>
        <taxon>Actinomycetota</taxon>
        <taxon>Actinomycetes</taxon>
        <taxon>Micrococcales</taxon>
        <taxon>Micrococcaceae</taxon>
        <taxon>Glutamicibacter</taxon>
    </lineage>
</organism>
<evidence type="ECO:0000313" key="4">
    <source>
        <dbReference type="Proteomes" id="UP000606115"/>
    </source>
</evidence>
<feature type="chain" id="PRO_5045516333" description="ABC transporter" evidence="2">
    <location>
        <begin position="27"/>
        <end position="417"/>
    </location>
</feature>
<dbReference type="SUPFAM" id="SSF51004">
    <property type="entry name" value="C-terminal (heme d1) domain of cytochrome cd1-nitrite reductase"/>
    <property type="match status" value="1"/>
</dbReference>
<feature type="region of interest" description="Disordered" evidence="1">
    <location>
        <begin position="25"/>
        <end position="44"/>
    </location>
</feature>
<reference evidence="4" key="1">
    <citation type="journal article" date="2019" name="Int. J. Syst. Evol. Microbiol.">
        <title>The Global Catalogue of Microorganisms (GCM) 10K type strain sequencing project: providing services to taxonomists for standard genome sequencing and annotation.</title>
        <authorList>
            <consortium name="The Broad Institute Genomics Platform"/>
            <consortium name="The Broad Institute Genome Sequencing Center for Infectious Disease"/>
            <person name="Wu L."/>
            <person name="Ma J."/>
        </authorList>
    </citation>
    <scope>NUCLEOTIDE SEQUENCE [LARGE SCALE GENOMIC DNA]</scope>
    <source>
        <strain evidence="4">CGMCC 1.3685</strain>
    </source>
</reference>
<sequence length="417" mass="43712">MKSTKYAVVLGLAASLLLTGCLPSGATEESQQPTNEPAAGHGAVEGAREVAEAPLHLATIDKRGSAGMFDLLNETESSLDSLEEVSALQTDGRYLFASTAEGLTILDSGVWSWNHTDHFHFYRGTARKIGILDNAPKAVVTGGPLSTAGSTGVYVPATGEGILLDNARLANGEISQRFTTHHAPHRGLLAPLGDGAISSQPGQKPADMRVQYLDATGEPVAGASAQCAEPAGATATVAGLVIACAQGFLVATETANDSAKFDLVPYPAGTKAGDRAESLEHRKARPAVAGVAGDHGAWVLNTRSLQLQRVLTEHKLLRVSAVGDSPGHIVALDDRGRVLVYSTTTGQSVGITKELLPRTVKDPEALRGVSLETDAQRAYVNAPSENKIYEIDFADSARISRTLAPETSPHWMTQVGN</sequence>
<evidence type="ECO:0008006" key="5">
    <source>
        <dbReference type="Google" id="ProtNLM"/>
    </source>
</evidence>
<evidence type="ECO:0000313" key="3">
    <source>
        <dbReference type="EMBL" id="GGJ47785.1"/>
    </source>
</evidence>
<gene>
    <name evidence="3" type="ORF">GCM10007173_03040</name>
</gene>